<comment type="subcellular location">
    <subcellularLocation>
        <location evidence="3">Cytoplasm</location>
    </subcellularLocation>
</comment>
<dbReference type="InterPro" id="IPR000652">
    <property type="entry name" value="Triosephosphate_isomerase"/>
</dbReference>
<dbReference type="AlphaFoldDB" id="A0A1G2F7X8"/>
<dbReference type="GO" id="GO:0006096">
    <property type="term" value="P:glycolytic process"/>
    <property type="evidence" value="ECO:0007669"/>
    <property type="project" value="UniProtKB-UniRule"/>
</dbReference>
<dbReference type="GO" id="GO:0005829">
    <property type="term" value="C:cytosol"/>
    <property type="evidence" value="ECO:0007669"/>
    <property type="project" value="TreeGrafter"/>
</dbReference>
<dbReference type="PANTHER" id="PTHR21139">
    <property type="entry name" value="TRIOSEPHOSPHATE ISOMERASE"/>
    <property type="match status" value="1"/>
</dbReference>
<keyword evidence="3" id="KW-0963">Cytoplasm</keyword>
<dbReference type="Pfam" id="PF00121">
    <property type="entry name" value="TIM"/>
    <property type="match status" value="1"/>
</dbReference>
<dbReference type="PROSITE" id="PS51440">
    <property type="entry name" value="TIM_2"/>
    <property type="match status" value="1"/>
</dbReference>
<dbReference type="EMBL" id="MHMW01000018">
    <property type="protein sequence ID" value="OGZ34164.1"/>
    <property type="molecule type" value="Genomic_DNA"/>
</dbReference>
<dbReference type="GO" id="GO:0046166">
    <property type="term" value="P:glyceraldehyde-3-phosphate biosynthetic process"/>
    <property type="evidence" value="ECO:0007669"/>
    <property type="project" value="TreeGrafter"/>
</dbReference>
<comment type="subunit">
    <text evidence="3">Homodimer.</text>
</comment>
<dbReference type="STRING" id="1801992.A2Y98_02420"/>
<evidence type="ECO:0000313" key="5">
    <source>
        <dbReference type="Proteomes" id="UP000179099"/>
    </source>
</evidence>
<evidence type="ECO:0000256" key="2">
    <source>
        <dbReference type="ARBA" id="ARBA00023235"/>
    </source>
</evidence>
<dbReference type="NCBIfam" id="TIGR00419">
    <property type="entry name" value="tim"/>
    <property type="match status" value="1"/>
</dbReference>
<keyword evidence="3" id="KW-0324">Glycolysis</keyword>
<evidence type="ECO:0000313" key="4">
    <source>
        <dbReference type="EMBL" id="OGZ34164.1"/>
    </source>
</evidence>
<dbReference type="InterPro" id="IPR035990">
    <property type="entry name" value="TIM_sf"/>
</dbReference>
<comment type="similarity">
    <text evidence="1 3">Belongs to the triosephosphate isomerase family.</text>
</comment>
<protein>
    <recommendedName>
        <fullName evidence="3">Triosephosphate isomerase</fullName>
        <ecNumber evidence="3">5.3.1.1</ecNumber>
    </recommendedName>
</protein>
<keyword evidence="3" id="KW-0312">Gluconeogenesis</keyword>
<dbReference type="InterPro" id="IPR013785">
    <property type="entry name" value="Aldolase_TIM"/>
</dbReference>
<dbReference type="GO" id="GO:0006094">
    <property type="term" value="P:gluconeogenesis"/>
    <property type="evidence" value="ECO:0007669"/>
    <property type="project" value="UniProtKB-UniPathway"/>
</dbReference>
<dbReference type="PANTHER" id="PTHR21139:SF42">
    <property type="entry name" value="TRIOSEPHOSPHATE ISOMERASE"/>
    <property type="match status" value="1"/>
</dbReference>
<dbReference type="Proteomes" id="UP000179099">
    <property type="component" value="Unassembled WGS sequence"/>
</dbReference>
<dbReference type="SUPFAM" id="SSF51351">
    <property type="entry name" value="Triosephosphate isomerase (TIM)"/>
    <property type="match status" value="1"/>
</dbReference>
<comment type="pathway">
    <text evidence="3">Carbohydrate degradation; glycolysis; D-glyceraldehyde 3-phosphate from glycerone phosphate: step 1/1.</text>
</comment>
<dbReference type="Gene3D" id="3.20.20.70">
    <property type="entry name" value="Aldolase class I"/>
    <property type="match status" value="1"/>
</dbReference>
<evidence type="ECO:0000256" key="1">
    <source>
        <dbReference type="ARBA" id="ARBA00007422"/>
    </source>
</evidence>
<dbReference type="EC" id="5.3.1.1" evidence="3"/>
<dbReference type="GO" id="GO:0019563">
    <property type="term" value="P:glycerol catabolic process"/>
    <property type="evidence" value="ECO:0007669"/>
    <property type="project" value="TreeGrafter"/>
</dbReference>
<dbReference type="UniPathway" id="UPA00109">
    <property type="reaction ID" value="UER00189"/>
</dbReference>
<evidence type="ECO:0000256" key="3">
    <source>
        <dbReference type="RuleBase" id="RU363013"/>
    </source>
</evidence>
<name>A0A1G2F7X8_9BACT</name>
<proteinExistence type="inferred from homology"/>
<dbReference type="CDD" id="cd00311">
    <property type="entry name" value="TIM"/>
    <property type="match status" value="1"/>
</dbReference>
<dbReference type="GO" id="GO:0004807">
    <property type="term" value="F:triose-phosphate isomerase activity"/>
    <property type="evidence" value="ECO:0007669"/>
    <property type="project" value="UniProtKB-UniRule"/>
</dbReference>
<comment type="catalytic activity">
    <reaction evidence="3">
        <text>D-glyceraldehyde 3-phosphate = dihydroxyacetone phosphate</text>
        <dbReference type="Rhea" id="RHEA:18585"/>
        <dbReference type="ChEBI" id="CHEBI:57642"/>
        <dbReference type="ChEBI" id="CHEBI:59776"/>
        <dbReference type="EC" id="5.3.1.1"/>
    </reaction>
</comment>
<sequence length="250" mass="27307">MTFLVANWKMNPQTSREARHLFDMIVDLGRLKNVETIICPPFPFLSVFGSPKSIKLGGQNMFWEAQGPYTGQVSGKMLKDLGCDYVILGHSELREYAGESDEIINGKLKMALKCGLTPILCLGEREGEEMGHVLSAQLEKCLKDVAKNQIEDIILVYEPVWAISSGIVGSGKPCLPDDALSASLFVKKTLSVLYSRFLAEKIRILYGGSVDAQNAASYVKEARLQGVLVGGASLDGQEFSKIANSLNDLT</sequence>
<keyword evidence="2 3" id="KW-0413">Isomerase</keyword>
<comment type="caution">
    <text evidence="4">The sequence shown here is derived from an EMBL/GenBank/DDBJ whole genome shotgun (WGS) entry which is preliminary data.</text>
</comment>
<accession>A0A1G2F7X8</accession>
<gene>
    <name evidence="4" type="ORF">A2Y98_02420</name>
</gene>
<dbReference type="UniPathway" id="UPA00138"/>
<reference evidence="4 5" key="1">
    <citation type="journal article" date="2016" name="Nat. Commun.">
        <title>Thousands of microbial genomes shed light on interconnected biogeochemical processes in an aquifer system.</title>
        <authorList>
            <person name="Anantharaman K."/>
            <person name="Brown C.T."/>
            <person name="Hug L.A."/>
            <person name="Sharon I."/>
            <person name="Castelle C.J."/>
            <person name="Probst A.J."/>
            <person name="Thomas B.C."/>
            <person name="Singh A."/>
            <person name="Wilkins M.J."/>
            <person name="Karaoz U."/>
            <person name="Brodie E.L."/>
            <person name="Williams K.H."/>
            <person name="Hubbard S.S."/>
            <person name="Banfield J.F."/>
        </authorList>
    </citation>
    <scope>NUCLEOTIDE SEQUENCE [LARGE SCALE GENOMIC DNA]</scope>
</reference>
<comment type="pathway">
    <text evidence="3">Carbohydrate biosynthesis; gluconeogenesis.</text>
</comment>
<organism evidence="4 5">
    <name type="scientific">Candidatus Portnoybacteria bacterium RBG_19FT_COMBO_36_7</name>
    <dbReference type="NCBI Taxonomy" id="1801992"/>
    <lineage>
        <taxon>Bacteria</taxon>
        <taxon>Candidatus Portnoyibacteriota</taxon>
    </lineage>
</organism>